<dbReference type="PROSITE" id="PS50112">
    <property type="entry name" value="PAS"/>
    <property type="match status" value="2"/>
</dbReference>
<dbReference type="AlphaFoldDB" id="A0A6V8NDY7"/>
<dbReference type="SMART" id="SM00387">
    <property type="entry name" value="HATPase_c"/>
    <property type="match status" value="1"/>
</dbReference>
<feature type="domain" description="PAS" evidence="14">
    <location>
        <begin position="171"/>
        <end position="241"/>
    </location>
</feature>
<gene>
    <name evidence="16" type="ORF">GMLC_33620</name>
</gene>
<keyword evidence="11" id="KW-0812">Transmembrane</keyword>
<evidence type="ECO:0000256" key="7">
    <source>
        <dbReference type="ARBA" id="ARBA00022840"/>
    </source>
</evidence>
<feature type="modified residue" description="4-aspartylphosphate" evidence="9">
    <location>
        <position position="724"/>
    </location>
</feature>
<dbReference type="InterPro" id="IPR013767">
    <property type="entry name" value="PAS_fold"/>
</dbReference>
<feature type="region of interest" description="Disordered" evidence="10">
    <location>
        <begin position="353"/>
        <end position="373"/>
    </location>
</feature>
<dbReference type="EC" id="2.7.13.3" evidence="2"/>
<dbReference type="GO" id="GO:0005524">
    <property type="term" value="F:ATP binding"/>
    <property type="evidence" value="ECO:0007669"/>
    <property type="project" value="UniProtKB-KW"/>
</dbReference>
<accession>A0A6V8NDY7</accession>
<feature type="transmembrane region" description="Helical" evidence="11">
    <location>
        <begin position="139"/>
        <end position="158"/>
    </location>
</feature>
<dbReference type="RefSeq" id="WP_183362369.1">
    <property type="nucleotide sequence ID" value="NZ_BLXZ01000007.1"/>
</dbReference>
<dbReference type="SUPFAM" id="SSF55874">
    <property type="entry name" value="ATPase domain of HSP90 chaperone/DNA topoisomerase II/histidine kinase"/>
    <property type="match status" value="1"/>
</dbReference>
<dbReference type="InterPro" id="IPR036890">
    <property type="entry name" value="HATPase_C_sf"/>
</dbReference>
<name>A0A6V8NDY7_9BACT</name>
<feature type="transmembrane region" description="Helical" evidence="11">
    <location>
        <begin position="12"/>
        <end position="33"/>
    </location>
</feature>
<evidence type="ECO:0000256" key="9">
    <source>
        <dbReference type="PROSITE-ProRule" id="PRU00169"/>
    </source>
</evidence>
<evidence type="ECO:0000256" key="10">
    <source>
        <dbReference type="SAM" id="MobiDB-lite"/>
    </source>
</evidence>
<keyword evidence="6" id="KW-0418">Kinase</keyword>
<dbReference type="CDD" id="cd00082">
    <property type="entry name" value="HisKA"/>
    <property type="match status" value="1"/>
</dbReference>
<dbReference type="InterPro" id="IPR011006">
    <property type="entry name" value="CheY-like_superfamily"/>
</dbReference>
<dbReference type="SMART" id="SM00086">
    <property type="entry name" value="PAC"/>
    <property type="match status" value="2"/>
</dbReference>
<dbReference type="Pfam" id="PF02518">
    <property type="entry name" value="HATPase_c"/>
    <property type="match status" value="1"/>
</dbReference>
<evidence type="ECO:0000259" key="14">
    <source>
        <dbReference type="PROSITE" id="PS50112"/>
    </source>
</evidence>
<dbReference type="InterPro" id="IPR001789">
    <property type="entry name" value="Sig_transdc_resp-reg_receiver"/>
</dbReference>
<evidence type="ECO:0000256" key="2">
    <source>
        <dbReference type="ARBA" id="ARBA00012438"/>
    </source>
</evidence>
<evidence type="ECO:0000259" key="12">
    <source>
        <dbReference type="PROSITE" id="PS50109"/>
    </source>
</evidence>
<dbReference type="PANTHER" id="PTHR43065:SF42">
    <property type="entry name" value="TWO-COMPONENT SENSOR PPRA"/>
    <property type="match status" value="1"/>
</dbReference>
<evidence type="ECO:0000256" key="5">
    <source>
        <dbReference type="ARBA" id="ARBA00022741"/>
    </source>
</evidence>
<feature type="compositionally biased region" description="Low complexity" evidence="10">
    <location>
        <begin position="357"/>
        <end position="372"/>
    </location>
</feature>
<feature type="domain" description="Histidine kinase" evidence="12">
    <location>
        <begin position="431"/>
        <end position="654"/>
    </location>
</feature>
<keyword evidence="11" id="KW-1133">Transmembrane helix</keyword>
<dbReference type="CDD" id="cd00156">
    <property type="entry name" value="REC"/>
    <property type="match status" value="1"/>
</dbReference>
<dbReference type="EMBL" id="BLXZ01000007">
    <property type="protein sequence ID" value="GFO69783.1"/>
    <property type="molecule type" value="Genomic_DNA"/>
</dbReference>
<dbReference type="Pfam" id="PF00072">
    <property type="entry name" value="Response_reg"/>
    <property type="match status" value="1"/>
</dbReference>
<dbReference type="Gene3D" id="3.40.50.2300">
    <property type="match status" value="1"/>
</dbReference>
<dbReference type="CDD" id="cd00130">
    <property type="entry name" value="PAS"/>
    <property type="match status" value="2"/>
</dbReference>
<dbReference type="InterPro" id="IPR000700">
    <property type="entry name" value="PAS-assoc_C"/>
</dbReference>
<dbReference type="SUPFAM" id="SSF55785">
    <property type="entry name" value="PYP-like sensor domain (PAS domain)"/>
    <property type="match status" value="2"/>
</dbReference>
<dbReference type="SUPFAM" id="SSF47384">
    <property type="entry name" value="Homodimeric domain of signal transducing histidine kinase"/>
    <property type="match status" value="1"/>
</dbReference>
<keyword evidence="7" id="KW-0067">ATP-binding</keyword>
<dbReference type="PROSITE" id="PS50109">
    <property type="entry name" value="HIS_KIN"/>
    <property type="match status" value="1"/>
</dbReference>
<dbReference type="PRINTS" id="PR00344">
    <property type="entry name" value="BCTRLSENSOR"/>
</dbReference>
<dbReference type="Gene3D" id="3.30.450.20">
    <property type="entry name" value="PAS domain"/>
    <property type="match status" value="2"/>
</dbReference>
<evidence type="ECO:0000313" key="16">
    <source>
        <dbReference type="EMBL" id="GFO69783.1"/>
    </source>
</evidence>
<comment type="catalytic activity">
    <reaction evidence="1">
        <text>ATP + protein L-histidine = ADP + protein N-phospho-L-histidine.</text>
        <dbReference type="EC" id="2.7.13.3"/>
    </reaction>
</comment>
<dbReference type="InterPro" id="IPR001610">
    <property type="entry name" value="PAC"/>
</dbReference>
<feature type="domain" description="PAC" evidence="15">
    <location>
        <begin position="243"/>
        <end position="294"/>
    </location>
</feature>
<dbReference type="Proteomes" id="UP000587586">
    <property type="component" value="Unassembled WGS sequence"/>
</dbReference>
<dbReference type="SMART" id="SM00091">
    <property type="entry name" value="PAS"/>
    <property type="match status" value="2"/>
</dbReference>
<dbReference type="SUPFAM" id="SSF52172">
    <property type="entry name" value="CheY-like"/>
    <property type="match status" value="1"/>
</dbReference>
<dbReference type="InterPro" id="IPR035965">
    <property type="entry name" value="PAS-like_dom_sf"/>
</dbReference>
<proteinExistence type="predicted"/>
<evidence type="ECO:0000256" key="4">
    <source>
        <dbReference type="ARBA" id="ARBA00022679"/>
    </source>
</evidence>
<evidence type="ECO:0000259" key="13">
    <source>
        <dbReference type="PROSITE" id="PS50110"/>
    </source>
</evidence>
<dbReference type="InterPro" id="IPR003594">
    <property type="entry name" value="HATPase_dom"/>
</dbReference>
<keyword evidence="11" id="KW-0472">Membrane</keyword>
<protein>
    <recommendedName>
        <fullName evidence="2">histidine kinase</fullName>
        <ecNumber evidence="2">2.7.13.3</ecNumber>
    </recommendedName>
</protein>
<dbReference type="Pfam" id="PF00512">
    <property type="entry name" value="HisKA"/>
    <property type="match status" value="1"/>
</dbReference>
<dbReference type="InterPro" id="IPR005467">
    <property type="entry name" value="His_kinase_dom"/>
</dbReference>
<evidence type="ECO:0000256" key="6">
    <source>
        <dbReference type="ARBA" id="ARBA00022777"/>
    </source>
</evidence>
<dbReference type="SMART" id="SM00448">
    <property type="entry name" value="REC"/>
    <property type="match status" value="1"/>
</dbReference>
<feature type="domain" description="Response regulatory" evidence="13">
    <location>
        <begin position="673"/>
        <end position="789"/>
    </location>
</feature>
<dbReference type="Pfam" id="PF13426">
    <property type="entry name" value="PAS_9"/>
    <property type="match status" value="1"/>
</dbReference>
<dbReference type="GO" id="GO:0000155">
    <property type="term" value="F:phosphorelay sensor kinase activity"/>
    <property type="evidence" value="ECO:0007669"/>
    <property type="project" value="InterPro"/>
</dbReference>
<organism evidence="16 17">
    <name type="scientific">Geomonas limicola</name>
    <dbReference type="NCBI Taxonomy" id="2740186"/>
    <lineage>
        <taxon>Bacteria</taxon>
        <taxon>Pseudomonadati</taxon>
        <taxon>Thermodesulfobacteriota</taxon>
        <taxon>Desulfuromonadia</taxon>
        <taxon>Geobacterales</taxon>
        <taxon>Geobacteraceae</taxon>
        <taxon>Geomonas</taxon>
    </lineage>
</organism>
<evidence type="ECO:0000256" key="11">
    <source>
        <dbReference type="SAM" id="Phobius"/>
    </source>
</evidence>
<dbReference type="PROSITE" id="PS50113">
    <property type="entry name" value="PAC"/>
    <property type="match status" value="2"/>
</dbReference>
<reference evidence="17" key="1">
    <citation type="submission" date="2020-06" db="EMBL/GenBank/DDBJ databases">
        <title>Draft genomic sequecing of Geomonas sp. Red745.</title>
        <authorList>
            <person name="Itoh H."/>
            <person name="Xu Z.X."/>
            <person name="Ushijima N."/>
            <person name="Masuda Y."/>
            <person name="Shiratori Y."/>
            <person name="Senoo K."/>
        </authorList>
    </citation>
    <scope>NUCLEOTIDE SEQUENCE [LARGE SCALE GENOMIC DNA]</scope>
    <source>
        <strain evidence="17">Red745</strain>
    </source>
</reference>
<keyword evidence="8" id="KW-0902">Two-component regulatory system</keyword>
<dbReference type="Gene3D" id="1.10.287.130">
    <property type="match status" value="1"/>
</dbReference>
<dbReference type="SMART" id="SM00388">
    <property type="entry name" value="HisKA"/>
    <property type="match status" value="1"/>
</dbReference>
<dbReference type="NCBIfam" id="TIGR00229">
    <property type="entry name" value="sensory_box"/>
    <property type="match status" value="2"/>
</dbReference>
<comment type="caution">
    <text evidence="16">The sequence shown here is derived from an EMBL/GenBank/DDBJ whole genome shotgun (WGS) entry which is preliminary data.</text>
</comment>
<dbReference type="InterPro" id="IPR004358">
    <property type="entry name" value="Sig_transdc_His_kin-like_C"/>
</dbReference>
<dbReference type="Pfam" id="PF00989">
    <property type="entry name" value="PAS"/>
    <property type="match status" value="1"/>
</dbReference>
<dbReference type="InterPro" id="IPR036097">
    <property type="entry name" value="HisK_dim/P_sf"/>
</dbReference>
<dbReference type="PROSITE" id="PS50110">
    <property type="entry name" value="RESPONSE_REGULATORY"/>
    <property type="match status" value="1"/>
</dbReference>
<keyword evidence="3 9" id="KW-0597">Phosphoprotein</keyword>
<dbReference type="InterPro" id="IPR000014">
    <property type="entry name" value="PAS"/>
</dbReference>
<evidence type="ECO:0000313" key="17">
    <source>
        <dbReference type="Proteomes" id="UP000587586"/>
    </source>
</evidence>
<dbReference type="InterPro" id="IPR003661">
    <property type="entry name" value="HisK_dim/P_dom"/>
</dbReference>
<feature type="domain" description="PAS" evidence="14">
    <location>
        <begin position="295"/>
        <end position="355"/>
    </location>
</feature>
<dbReference type="Gene3D" id="3.30.565.10">
    <property type="entry name" value="Histidine kinase-like ATPase, C-terminal domain"/>
    <property type="match status" value="1"/>
</dbReference>
<evidence type="ECO:0000256" key="1">
    <source>
        <dbReference type="ARBA" id="ARBA00000085"/>
    </source>
</evidence>
<evidence type="ECO:0000256" key="8">
    <source>
        <dbReference type="ARBA" id="ARBA00023012"/>
    </source>
</evidence>
<dbReference type="PANTHER" id="PTHR43065">
    <property type="entry name" value="SENSOR HISTIDINE KINASE"/>
    <property type="match status" value="1"/>
</dbReference>
<keyword evidence="5" id="KW-0547">Nucleotide-binding</keyword>
<keyword evidence="4" id="KW-0808">Transferase</keyword>
<keyword evidence="17" id="KW-1185">Reference proteome</keyword>
<evidence type="ECO:0000259" key="15">
    <source>
        <dbReference type="PROSITE" id="PS50113"/>
    </source>
</evidence>
<evidence type="ECO:0000256" key="3">
    <source>
        <dbReference type="ARBA" id="ARBA00022553"/>
    </source>
</evidence>
<feature type="domain" description="PAC" evidence="15">
    <location>
        <begin position="367"/>
        <end position="418"/>
    </location>
</feature>
<dbReference type="GO" id="GO:0006355">
    <property type="term" value="P:regulation of DNA-templated transcription"/>
    <property type="evidence" value="ECO:0007669"/>
    <property type="project" value="InterPro"/>
</dbReference>
<sequence>MHLSRTNTRFTAHFTVALAFVVGLLFPLGYFVLSYQYAIGSLETEAEINARIVAGLINQNPELWRFEHERLESLLSRRPQSGQPEVRRILDTLGEEVASSGQPLSDPIISRSQALMDAGVVVGRIEISRSLLPILEHSGLVALFGLGLGLLVFILLPFRAISRAAGQLQDSHSFLTRVMESSTNAIIVLQLTGVVEMVNERCAVLSGHAREDLLDQPIGLLFTPEAEIRVRQELQTVIFGTEAKFESDLLRKDHSTVPISCGAAPLYQEGRLAGIVLTVEDIRERREAAEQLKRAKEYTERLIQVASVIIVGLDRQGVVTLMNRTAEEVTGYQAGELVGQNWFETVASGESREALNGSQAQGGTTGGATESQIVSKSGSLHTISWRTSTIEEEGEPVGTLCFGVDVTEHKKVEAQLRQSQKMESIGQLAGGVAHDFNNMLSVILGYTQLCQLEAGEESPLWPYLQEISKAGERSRDMVRQLLAFSRKELISPKAVNLNAHCIATEKTLGRLIGEEVTFNFLPSTNLWRVKIDPSQLDQVLMNLAVNARDAMPEGGILTIETANVSIGEEFCRYRLDAHPGDYTCLTVRDTGIGMDRELVRRIFEPFFTTKEVGKGTGLGLATVYGIVTQNGGFIDVQSEPGQGTSFLIYLPRLPEEEVAEPVEEAPTPAGSGAVLVVEDDTMLLSMATHMLEKIGYRVTRATSPEQALALCRDQETWYDLVLSDVVMPGMNGKEMARQLAELRPGLKVLFMSGYSTEIVAQRGIMEAGIHFIQKPFDMNVLHQKIQEVLEEQAPPAVPAPPLTPTTK</sequence>